<feature type="domain" description="Glycosyl hydrolase family 13 catalytic" evidence="1">
    <location>
        <begin position="8"/>
        <end position="422"/>
    </location>
</feature>
<reference evidence="2 3" key="1">
    <citation type="submission" date="2024-04" db="EMBL/GenBank/DDBJ databases">
        <title>Tritrichomonas musculus Genome.</title>
        <authorList>
            <person name="Alves-Ferreira E."/>
            <person name="Grigg M."/>
            <person name="Lorenzi H."/>
            <person name="Galac M."/>
        </authorList>
    </citation>
    <scope>NUCLEOTIDE SEQUENCE [LARGE SCALE GENOMIC DNA]</scope>
    <source>
        <strain evidence="2 3">EAF2021</strain>
    </source>
</reference>
<dbReference type="SUPFAM" id="SSF51011">
    <property type="entry name" value="Glycosyl hydrolase domain"/>
    <property type="match status" value="1"/>
</dbReference>
<keyword evidence="3" id="KW-1185">Reference proteome</keyword>
<protein>
    <submittedName>
        <fullName evidence="2">Alpha amylase, catalytic domain protein</fullName>
    </submittedName>
</protein>
<organism evidence="2 3">
    <name type="scientific">Tritrichomonas musculus</name>
    <dbReference type="NCBI Taxonomy" id="1915356"/>
    <lineage>
        <taxon>Eukaryota</taxon>
        <taxon>Metamonada</taxon>
        <taxon>Parabasalia</taxon>
        <taxon>Tritrichomonadida</taxon>
        <taxon>Tritrichomonadidae</taxon>
        <taxon>Tritrichomonas</taxon>
    </lineage>
</organism>
<comment type="caution">
    <text evidence="2">The sequence shown here is derived from an EMBL/GenBank/DDBJ whole genome shotgun (WGS) entry which is preliminary data.</text>
</comment>
<dbReference type="InterPro" id="IPR006047">
    <property type="entry name" value="GH13_cat_dom"/>
</dbReference>
<dbReference type="Gene3D" id="3.20.20.80">
    <property type="entry name" value="Glycosidases"/>
    <property type="match status" value="2"/>
</dbReference>
<sequence>MEKIVIYQVLPRLFGNRSKRCQPKGTIEQNGCGKFNDFTPEILQRLKKFGITHVWYTGLIRHATTTDYSAYGIPRQHPAIVKGKAGSSYAVADYFDVDPDLAVDVNNRMQEFEALIKRTHDNGLKFILDFVPNHVARQYYSIVKPDGVVDLGEGDDQKAHFSPNNNFYYFPGQPFVLPEPLRGVKDSDGKVYEENPAKATGNDRICPSAEYNDWYEAIKLNYGIDFLGGHSCHFDPPPSTWKKMTEILIYWASKGIDGFRCDMAEMVPAPFWAFATRNVKMQYPDIIFIGEVYDPNQYRNYIQSGFDYLYDKVGMYDTLRNCICHNCATQEITYRWENTMDIWDHMLYFLENHDEQRIGSDFFAGNGLKAIPAFTIEVLMNKNPVMIYAGQEFGERGMDCEGFSGEDGRTTIFDYWSPDALRNGFYNQKALTTEQVDLYEDYKNILQLPKAHKAIKEGAFFDLLYVNGHLANRQYPFLRYKDDEILLIIANFDDNAASCDVNIPKAAFDAMQLHPGKYTASDLLANYEFEANLQPDSPIHVDVPPYRAIVLRLFKPTY</sequence>
<dbReference type="InterPro" id="IPR013780">
    <property type="entry name" value="Glyco_hydro_b"/>
</dbReference>
<proteinExistence type="predicted"/>
<evidence type="ECO:0000313" key="2">
    <source>
        <dbReference type="EMBL" id="KAK8898317.1"/>
    </source>
</evidence>
<gene>
    <name evidence="2" type="ORF">M9Y10_000601</name>
</gene>
<evidence type="ECO:0000259" key="1">
    <source>
        <dbReference type="SMART" id="SM00642"/>
    </source>
</evidence>
<dbReference type="InterPro" id="IPR017853">
    <property type="entry name" value="GH"/>
</dbReference>
<dbReference type="PANTHER" id="PTHR10357:SF205">
    <property type="entry name" value="O-GLYCOSYL HYDROLASE FAMILY 13"/>
    <property type="match status" value="1"/>
</dbReference>
<dbReference type="EMBL" id="JAPFFF010000001">
    <property type="protein sequence ID" value="KAK8898317.1"/>
    <property type="molecule type" value="Genomic_DNA"/>
</dbReference>
<dbReference type="Proteomes" id="UP001470230">
    <property type="component" value="Unassembled WGS sequence"/>
</dbReference>
<accession>A0ABR2L526</accession>
<dbReference type="PANTHER" id="PTHR10357">
    <property type="entry name" value="ALPHA-AMYLASE FAMILY MEMBER"/>
    <property type="match status" value="1"/>
</dbReference>
<dbReference type="SMART" id="SM00642">
    <property type="entry name" value="Aamy"/>
    <property type="match status" value="1"/>
</dbReference>
<dbReference type="CDD" id="cd11349">
    <property type="entry name" value="AmyAc_3"/>
    <property type="match status" value="1"/>
</dbReference>
<dbReference type="Gene3D" id="2.60.40.1180">
    <property type="entry name" value="Golgi alpha-mannosidase II"/>
    <property type="match status" value="1"/>
</dbReference>
<evidence type="ECO:0000313" key="3">
    <source>
        <dbReference type="Proteomes" id="UP001470230"/>
    </source>
</evidence>
<name>A0ABR2L526_9EUKA</name>
<dbReference type="Pfam" id="PF00128">
    <property type="entry name" value="Alpha-amylase"/>
    <property type="match status" value="1"/>
</dbReference>
<dbReference type="SUPFAM" id="SSF51445">
    <property type="entry name" value="(Trans)glycosidases"/>
    <property type="match status" value="1"/>
</dbReference>